<reference evidence="9" key="2">
    <citation type="submission" date="2025-08" db="UniProtKB">
        <authorList>
            <consortium name="Ensembl"/>
        </authorList>
    </citation>
    <scope>IDENTIFICATION</scope>
</reference>
<evidence type="ECO:0000256" key="2">
    <source>
        <dbReference type="ARBA" id="ARBA00023015"/>
    </source>
</evidence>
<keyword evidence="6" id="KW-0539">Nucleus</keyword>
<evidence type="ECO:0000256" key="5">
    <source>
        <dbReference type="ARBA" id="ARBA00023163"/>
    </source>
</evidence>
<organism evidence="9 10">
    <name type="scientific">Podarcis muralis</name>
    <name type="common">Wall lizard</name>
    <name type="synonym">Lacerta muralis</name>
    <dbReference type="NCBI Taxonomy" id="64176"/>
    <lineage>
        <taxon>Eukaryota</taxon>
        <taxon>Metazoa</taxon>
        <taxon>Chordata</taxon>
        <taxon>Craniata</taxon>
        <taxon>Vertebrata</taxon>
        <taxon>Euteleostomi</taxon>
        <taxon>Lepidosauria</taxon>
        <taxon>Squamata</taxon>
        <taxon>Bifurcata</taxon>
        <taxon>Unidentata</taxon>
        <taxon>Episquamata</taxon>
        <taxon>Laterata</taxon>
        <taxon>Lacertibaenia</taxon>
        <taxon>Lacertidae</taxon>
        <taxon>Podarcis</taxon>
    </lineage>
</organism>
<name>A0A670K7B7_PODMU</name>
<dbReference type="GO" id="GO:0030154">
    <property type="term" value="P:cell differentiation"/>
    <property type="evidence" value="ECO:0007669"/>
    <property type="project" value="TreeGrafter"/>
</dbReference>
<dbReference type="SMART" id="SM00432">
    <property type="entry name" value="MADS"/>
    <property type="match status" value="1"/>
</dbReference>
<dbReference type="PROSITE" id="PS00350">
    <property type="entry name" value="MADS_BOX_1"/>
    <property type="match status" value="1"/>
</dbReference>
<dbReference type="OrthoDB" id="1898716at2759"/>
<keyword evidence="10" id="KW-1185">Reference proteome</keyword>
<sequence length="406" mass="43519">MGRKKIQISRILDQRNRQVTFTKRKFGLMKKAYELSVLCDCEIALIIFNSANRLFQYASTDMDKVLLKYTEYSEPHESRTNADILETLKRKGLGIEGPDLDLEEALEPARKLRRLGEGVDLTLAQPKLCSAPSLSSLEGGSMRTPPSGSEGGAGGPRESPHQQSHLPALPKHATPPVRSPTPLGAGMGYPLFSHGNLGRALSSKPPPPLYLGADPRRGEGALSAGRSQVVSARSLYPGLQSTSPALSAGSTCLPGHGLPGYYSLSSSHPEFAPGDGPSSHAFSLQASAVSTWPHREMSVASHPALGAMGRIGDQPALVSGSPPLRPPISVKSERASPTAPCASTGPQASQCARPSLANVPMDLHSRDDYVKAYHYSLLLSRPLADEQRHPGVPTRRPQPAMDEWQR</sequence>
<protein>
    <submittedName>
        <fullName evidence="9">Myocyte enhancer factor 2B</fullName>
    </submittedName>
</protein>
<keyword evidence="2" id="KW-0805">Transcription regulation</keyword>
<evidence type="ECO:0000256" key="7">
    <source>
        <dbReference type="SAM" id="MobiDB-lite"/>
    </source>
</evidence>
<keyword evidence="3" id="KW-0238">DNA-binding</keyword>
<accession>A0A670K7B7</accession>
<feature type="domain" description="MADS-box" evidence="8">
    <location>
        <begin position="1"/>
        <end position="61"/>
    </location>
</feature>
<evidence type="ECO:0000256" key="4">
    <source>
        <dbReference type="ARBA" id="ARBA00023159"/>
    </source>
</evidence>
<evidence type="ECO:0000256" key="1">
    <source>
        <dbReference type="ARBA" id="ARBA00004123"/>
    </source>
</evidence>
<keyword evidence="4" id="KW-0010">Activator</keyword>
<dbReference type="GO" id="GO:0042826">
    <property type="term" value="F:histone deacetylase binding"/>
    <property type="evidence" value="ECO:0007669"/>
    <property type="project" value="Ensembl"/>
</dbReference>
<dbReference type="GO" id="GO:0005667">
    <property type="term" value="C:transcription regulator complex"/>
    <property type="evidence" value="ECO:0007669"/>
    <property type="project" value="Ensembl"/>
</dbReference>
<gene>
    <name evidence="9" type="primary">MEF2B</name>
</gene>
<dbReference type="InterPro" id="IPR002100">
    <property type="entry name" value="TF_MADSbox"/>
</dbReference>
<dbReference type="CDD" id="cd00265">
    <property type="entry name" value="MADS_MEF2_like"/>
    <property type="match status" value="1"/>
</dbReference>
<evidence type="ECO:0000256" key="3">
    <source>
        <dbReference type="ARBA" id="ARBA00023125"/>
    </source>
</evidence>
<dbReference type="Proteomes" id="UP000472272">
    <property type="component" value="Chromosome 18"/>
</dbReference>
<dbReference type="Ensembl" id="ENSPMRT00000035503.1">
    <property type="protein sequence ID" value="ENSPMRP00000033468.1"/>
    <property type="gene ID" value="ENSPMRG00000021693.1"/>
</dbReference>
<dbReference type="AlphaFoldDB" id="A0A670K7B7"/>
<evidence type="ECO:0000259" key="8">
    <source>
        <dbReference type="PROSITE" id="PS50066"/>
    </source>
</evidence>
<dbReference type="Pfam" id="PF00319">
    <property type="entry name" value="SRF-TF"/>
    <property type="match status" value="1"/>
</dbReference>
<dbReference type="GO" id="GO:0005829">
    <property type="term" value="C:cytosol"/>
    <property type="evidence" value="ECO:0007669"/>
    <property type="project" value="Ensembl"/>
</dbReference>
<feature type="region of interest" description="Disordered" evidence="7">
    <location>
        <begin position="132"/>
        <end position="186"/>
    </location>
</feature>
<feature type="region of interest" description="Disordered" evidence="7">
    <location>
        <begin position="332"/>
        <end position="352"/>
    </location>
</feature>
<dbReference type="GeneTree" id="ENSGT00940000160699"/>
<dbReference type="GO" id="GO:0001228">
    <property type="term" value="F:DNA-binding transcription activator activity, RNA polymerase II-specific"/>
    <property type="evidence" value="ECO:0007669"/>
    <property type="project" value="Ensembl"/>
</dbReference>
<dbReference type="PROSITE" id="PS50066">
    <property type="entry name" value="MADS_BOX_2"/>
    <property type="match status" value="1"/>
</dbReference>
<proteinExistence type="predicted"/>
<dbReference type="SUPFAM" id="SSF55455">
    <property type="entry name" value="SRF-like"/>
    <property type="match status" value="1"/>
</dbReference>
<dbReference type="Gene3D" id="3.40.1810.10">
    <property type="entry name" value="Transcription factor, MADS-box"/>
    <property type="match status" value="1"/>
</dbReference>
<dbReference type="GO" id="GO:0005654">
    <property type="term" value="C:nucleoplasm"/>
    <property type="evidence" value="ECO:0007669"/>
    <property type="project" value="Ensembl"/>
</dbReference>
<evidence type="ECO:0000313" key="9">
    <source>
        <dbReference type="Ensembl" id="ENSPMRP00000033468.1"/>
    </source>
</evidence>
<dbReference type="OMA" id="APWQHSR"/>
<keyword evidence="5" id="KW-0804">Transcription</keyword>
<dbReference type="InterPro" id="IPR036879">
    <property type="entry name" value="TF_MADSbox_sf"/>
</dbReference>
<dbReference type="InterPro" id="IPR033896">
    <property type="entry name" value="MEF2-like_N"/>
</dbReference>
<dbReference type="PANTHER" id="PTHR11945:SF383">
    <property type="entry name" value="MYOCYTE-SPECIFIC ENHANCER FACTOR 2B"/>
    <property type="match status" value="1"/>
</dbReference>
<dbReference type="GO" id="GO:0030054">
    <property type="term" value="C:cell junction"/>
    <property type="evidence" value="ECO:0007669"/>
    <property type="project" value="Ensembl"/>
</dbReference>
<feature type="region of interest" description="Disordered" evidence="7">
    <location>
        <begin position="383"/>
        <end position="406"/>
    </location>
</feature>
<evidence type="ECO:0000313" key="10">
    <source>
        <dbReference type="Proteomes" id="UP000472272"/>
    </source>
</evidence>
<dbReference type="FunFam" id="3.40.1810.10:FF:000001">
    <property type="entry name" value="Myocyte-specific enhancer factor 2A homolog"/>
    <property type="match status" value="1"/>
</dbReference>
<dbReference type="PRINTS" id="PR00404">
    <property type="entry name" value="MADSDOMAIN"/>
</dbReference>
<dbReference type="PANTHER" id="PTHR11945">
    <property type="entry name" value="MADS BOX PROTEIN"/>
    <property type="match status" value="1"/>
</dbReference>
<reference evidence="9 10" key="1">
    <citation type="journal article" date="2019" name="Proc. Natl. Acad. Sci. U.S.A.">
        <title>Regulatory changes in pterin and carotenoid genes underlie balanced color polymorphisms in the wall lizard.</title>
        <authorList>
            <person name="Andrade P."/>
            <person name="Pinho C."/>
            <person name="Perez I de Lanuza G."/>
            <person name="Afonso S."/>
            <person name="Brejcha J."/>
            <person name="Rubin C.J."/>
            <person name="Wallerman O."/>
            <person name="Pereira P."/>
            <person name="Sabatino S.J."/>
            <person name="Bellati A."/>
            <person name="Pellitteri-Rosa D."/>
            <person name="Bosakova Z."/>
            <person name="Bunikis I."/>
            <person name="Carretero M.A."/>
            <person name="Feiner N."/>
            <person name="Marsik P."/>
            <person name="Pauperio F."/>
            <person name="Salvi D."/>
            <person name="Soler L."/>
            <person name="While G.M."/>
            <person name="Uller T."/>
            <person name="Font E."/>
            <person name="Andersson L."/>
            <person name="Carneiro M."/>
        </authorList>
    </citation>
    <scope>NUCLEOTIDE SEQUENCE</scope>
</reference>
<dbReference type="GO" id="GO:0046983">
    <property type="term" value="F:protein dimerization activity"/>
    <property type="evidence" value="ECO:0007669"/>
    <property type="project" value="InterPro"/>
</dbReference>
<dbReference type="GO" id="GO:0007507">
    <property type="term" value="P:heart development"/>
    <property type="evidence" value="ECO:0007669"/>
    <property type="project" value="TreeGrafter"/>
</dbReference>
<feature type="region of interest" description="Disordered" evidence="7">
    <location>
        <begin position="198"/>
        <end position="225"/>
    </location>
</feature>
<evidence type="ECO:0000256" key="6">
    <source>
        <dbReference type="ARBA" id="ARBA00023242"/>
    </source>
</evidence>
<comment type="subcellular location">
    <subcellularLocation>
        <location evidence="1">Nucleus</location>
    </subcellularLocation>
</comment>
<reference evidence="9" key="3">
    <citation type="submission" date="2025-09" db="UniProtKB">
        <authorList>
            <consortium name="Ensembl"/>
        </authorList>
    </citation>
    <scope>IDENTIFICATION</scope>
</reference>
<dbReference type="GO" id="GO:0000978">
    <property type="term" value="F:RNA polymerase II cis-regulatory region sequence-specific DNA binding"/>
    <property type="evidence" value="ECO:0007669"/>
    <property type="project" value="Ensembl"/>
</dbReference>